<dbReference type="Proteomes" id="UP001454036">
    <property type="component" value="Unassembled WGS sequence"/>
</dbReference>
<name>A0AAV3NYS5_LITER</name>
<protein>
    <submittedName>
        <fullName evidence="1">Uncharacterized protein</fullName>
    </submittedName>
</protein>
<evidence type="ECO:0000313" key="1">
    <source>
        <dbReference type="EMBL" id="GAA0144002.1"/>
    </source>
</evidence>
<sequence length="194" mass="22978">MTRFVNKRKDLNDEERLHLFMLLFKDFDGKKLIHGLKFIADGEVVNLAKKLRKRVGQKQIHMDIEKLKEIPLRRRKTVVCLAHSLGMSKSIVHQRIEDDVIRRHSSAIKPQLIDENKKVRLCFCISMLQVQSSIDGRTKVKFMVMFDHVIVDEKWFYMSKETEKYYLIADELEPYHCCKSKKVHYEGHVSCCHC</sequence>
<keyword evidence="2" id="KW-1185">Reference proteome</keyword>
<comment type="caution">
    <text evidence="1">The sequence shown here is derived from an EMBL/GenBank/DDBJ whole genome shotgun (WGS) entry which is preliminary data.</text>
</comment>
<dbReference type="InterPro" id="IPR036397">
    <property type="entry name" value="RNaseH_sf"/>
</dbReference>
<dbReference type="AlphaFoldDB" id="A0AAV3NYS5"/>
<organism evidence="1 2">
    <name type="scientific">Lithospermum erythrorhizon</name>
    <name type="common">Purple gromwell</name>
    <name type="synonym">Lithospermum officinale var. erythrorhizon</name>
    <dbReference type="NCBI Taxonomy" id="34254"/>
    <lineage>
        <taxon>Eukaryota</taxon>
        <taxon>Viridiplantae</taxon>
        <taxon>Streptophyta</taxon>
        <taxon>Embryophyta</taxon>
        <taxon>Tracheophyta</taxon>
        <taxon>Spermatophyta</taxon>
        <taxon>Magnoliopsida</taxon>
        <taxon>eudicotyledons</taxon>
        <taxon>Gunneridae</taxon>
        <taxon>Pentapetalae</taxon>
        <taxon>asterids</taxon>
        <taxon>lamiids</taxon>
        <taxon>Boraginales</taxon>
        <taxon>Boraginaceae</taxon>
        <taxon>Boraginoideae</taxon>
        <taxon>Lithospermeae</taxon>
        <taxon>Lithospermum</taxon>
    </lineage>
</organism>
<dbReference type="Gene3D" id="3.30.420.10">
    <property type="entry name" value="Ribonuclease H-like superfamily/Ribonuclease H"/>
    <property type="match status" value="1"/>
</dbReference>
<accession>A0AAV3NYS5</accession>
<dbReference type="GO" id="GO:0003676">
    <property type="term" value="F:nucleic acid binding"/>
    <property type="evidence" value="ECO:0007669"/>
    <property type="project" value="InterPro"/>
</dbReference>
<reference evidence="1 2" key="1">
    <citation type="submission" date="2024-01" db="EMBL/GenBank/DDBJ databases">
        <title>The complete chloroplast genome sequence of Lithospermum erythrorhizon: insights into the phylogenetic relationship among Boraginaceae species and the maternal lineages of purple gromwells.</title>
        <authorList>
            <person name="Okada T."/>
            <person name="Watanabe K."/>
        </authorList>
    </citation>
    <scope>NUCLEOTIDE SEQUENCE [LARGE SCALE GENOMIC DNA]</scope>
</reference>
<proteinExistence type="predicted"/>
<dbReference type="PANTHER" id="PTHR47169:SF2">
    <property type="entry name" value="OS01G0541250 PROTEIN"/>
    <property type="match status" value="1"/>
</dbReference>
<dbReference type="PANTHER" id="PTHR47169">
    <property type="entry name" value="OS01G0541250 PROTEIN"/>
    <property type="match status" value="1"/>
</dbReference>
<gene>
    <name evidence="1" type="ORF">LIER_04556</name>
</gene>
<dbReference type="EMBL" id="BAABME010000591">
    <property type="protein sequence ID" value="GAA0144002.1"/>
    <property type="molecule type" value="Genomic_DNA"/>
</dbReference>
<evidence type="ECO:0000313" key="2">
    <source>
        <dbReference type="Proteomes" id="UP001454036"/>
    </source>
</evidence>